<evidence type="ECO:0008006" key="4">
    <source>
        <dbReference type="Google" id="ProtNLM"/>
    </source>
</evidence>
<dbReference type="RefSeq" id="XP_012205963.1">
    <property type="nucleotide sequence ID" value="XM_012350573.1"/>
</dbReference>
<dbReference type="OMA" id="MRRYMEP"/>
<evidence type="ECO:0000313" key="3">
    <source>
        <dbReference type="Proteomes" id="UP000030745"/>
    </source>
</evidence>
<evidence type="ECO:0000313" key="2">
    <source>
        <dbReference type="EMBL" id="KDO23311.1"/>
    </source>
</evidence>
<gene>
    <name evidence="2" type="ORF">SPRG_11625</name>
</gene>
<protein>
    <recommendedName>
        <fullName evidence="4">START domain-containing protein</fullName>
    </recommendedName>
</protein>
<name>A0A067C9U8_SAPPC</name>
<dbReference type="OrthoDB" id="64619at2759"/>
<accession>A0A067C9U8</accession>
<dbReference type="Proteomes" id="UP000030745">
    <property type="component" value="Unassembled WGS sequence"/>
</dbReference>
<proteinExistence type="predicted"/>
<feature type="coiled-coil region" evidence="1">
    <location>
        <begin position="45"/>
        <end position="102"/>
    </location>
</feature>
<dbReference type="EMBL" id="KK583255">
    <property type="protein sequence ID" value="KDO23311.1"/>
    <property type="molecule type" value="Genomic_DNA"/>
</dbReference>
<dbReference type="GeneID" id="24133649"/>
<keyword evidence="1" id="KW-0175">Coiled coil</keyword>
<dbReference type="VEuPathDB" id="FungiDB:SPRG_11625"/>
<reference evidence="2 3" key="1">
    <citation type="journal article" date="2013" name="PLoS Genet.">
        <title>Distinctive expansion of potential virulence genes in the genome of the oomycete fish pathogen Saprolegnia parasitica.</title>
        <authorList>
            <person name="Jiang R.H."/>
            <person name="de Bruijn I."/>
            <person name="Haas B.J."/>
            <person name="Belmonte R."/>
            <person name="Lobach L."/>
            <person name="Christie J."/>
            <person name="van den Ackerveken G."/>
            <person name="Bottin A."/>
            <person name="Bulone V."/>
            <person name="Diaz-Moreno S.M."/>
            <person name="Dumas B."/>
            <person name="Fan L."/>
            <person name="Gaulin E."/>
            <person name="Govers F."/>
            <person name="Grenville-Briggs L.J."/>
            <person name="Horner N.R."/>
            <person name="Levin J.Z."/>
            <person name="Mammella M."/>
            <person name="Meijer H.J."/>
            <person name="Morris P."/>
            <person name="Nusbaum C."/>
            <person name="Oome S."/>
            <person name="Phillips A.J."/>
            <person name="van Rooyen D."/>
            <person name="Rzeszutek E."/>
            <person name="Saraiva M."/>
            <person name="Secombes C.J."/>
            <person name="Seidl M.F."/>
            <person name="Snel B."/>
            <person name="Stassen J.H."/>
            <person name="Sykes S."/>
            <person name="Tripathy S."/>
            <person name="van den Berg H."/>
            <person name="Vega-Arreguin J.C."/>
            <person name="Wawra S."/>
            <person name="Young S.K."/>
            <person name="Zeng Q."/>
            <person name="Dieguez-Uribeondo J."/>
            <person name="Russ C."/>
            <person name="Tyler B.M."/>
            <person name="van West P."/>
        </authorList>
    </citation>
    <scope>NUCLEOTIDE SEQUENCE [LARGE SCALE GENOMIC DNA]</scope>
    <source>
        <strain evidence="2 3">CBS 223.65</strain>
    </source>
</reference>
<sequence length="365" mass="41053">MGDDAHTANDAAIDAWLGGVGLATTASPKKLSSFQRHQLKQKSELLYLQTKVAELQEQVRVLKESAELTAMIQPPSLWEQLAKRERKRRLQAVRENDRLQATLQDQVKFAESLAAIVRKRPRLSLFGAACEKPWKTAGLGLRHEDRVGAAHALLDEEYAFLDSAYIEARLVDSTHDHRQYLAHVVHGAVEVHTILQWTMHTAAETAFRCVWDVMRGAYPVRCVGGLYTQLEELDESTSHVHSVCHYTVGTMLRRVVMRRYMEPSGRCVIVARNITSDALHPTEPGLDISEEVSWLVLEPSERAVAVKYFQKSKPAFRDFRPAEIQEPESKYLMELYGSYCDGFIATMESLVDGDTSGGSSSEESH</sequence>
<dbReference type="AlphaFoldDB" id="A0A067C9U8"/>
<organism evidence="2 3">
    <name type="scientific">Saprolegnia parasitica (strain CBS 223.65)</name>
    <dbReference type="NCBI Taxonomy" id="695850"/>
    <lineage>
        <taxon>Eukaryota</taxon>
        <taxon>Sar</taxon>
        <taxon>Stramenopiles</taxon>
        <taxon>Oomycota</taxon>
        <taxon>Saprolegniomycetes</taxon>
        <taxon>Saprolegniales</taxon>
        <taxon>Saprolegniaceae</taxon>
        <taxon>Saprolegnia</taxon>
    </lineage>
</organism>
<evidence type="ECO:0000256" key="1">
    <source>
        <dbReference type="SAM" id="Coils"/>
    </source>
</evidence>
<dbReference type="KEGG" id="spar:SPRG_11625"/>
<keyword evidence="3" id="KW-1185">Reference proteome</keyword>